<name>A0A4V1ZDW1_9BACT</name>
<feature type="domain" description="MacB-like periplasmic core" evidence="8">
    <location>
        <begin position="508"/>
        <end position="700"/>
    </location>
</feature>
<dbReference type="PANTHER" id="PTHR30572">
    <property type="entry name" value="MEMBRANE COMPONENT OF TRANSPORTER-RELATED"/>
    <property type="match status" value="1"/>
</dbReference>
<gene>
    <name evidence="9" type="ORF">EWM59_01955</name>
</gene>
<evidence type="ECO:0000259" key="8">
    <source>
        <dbReference type="Pfam" id="PF12704"/>
    </source>
</evidence>
<dbReference type="InterPro" id="IPR050250">
    <property type="entry name" value="Macrolide_Exporter_MacB"/>
</dbReference>
<dbReference type="Pfam" id="PF12704">
    <property type="entry name" value="MacB_PCD"/>
    <property type="match status" value="2"/>
</dbReference>
<keyword evidence="3 6" id="KW-0812">Transmembrane</keyword>
<keyword evidence="4 6" id="KW-1133">Transmembrane helix</keyword>
<feature type="transmembrane region" description="Helical" evidence="6">
    <location>
        <begin position="831"/>
        <end position="854"/>
    </location>
</feature>
<keyword evidence="10" id="KW-1185">Reference proteome</keyword>
<dbReference type="InterPro" id="IPR003838">
    <property type="entry name" value="ABC3_permease_C"/>
</dbReference>
<feature type="domain" description="ABC3 transporter permease C-terminal" evidence="7">
    <location>
        <begin position="748"/>
        <end position="861"/>
    </location>
</feature>
<sequence>MQQPTPPRWADQLLEWFCAPYLLEEVQGDLYERFEKNLRLFGEKTARREYIKSVFGFIRPFAFKRNKELSPPLYIQIMISNYFKIAFRNLLKYKGYSFINIFGLAAGMAVTMLIGLWVHDELSYNKHFSNYDRLGHLFQFVKFDVEKATYDVMPIPLAAELRNKYPDFEAVSLSSNTHSLILASGEKKLVKTGNYVEPSFVDMVSVKMITGNRNGLKDVNAILISESLAEDLFGLENPLDKVIKIDNKESVKVVGVYENFPYNTSFKEVLFLAPWSLYEASRENVRRDKDEWDSNSYQIYAQLKPGADFDKVSAKIKDIRVNRADPPAYRPEFFVHPMSKWHLYSNFKDGVNTGGLIEFVWLFGIIGAFVLLLACINFMNLSTARSEKRAKEVGIRKAVGSVRGQLIMQFFSESFLVVLFAFVLSISIVLLALPVFNQVADKQVGILWTNPFFWLTGLGFSLITGLVAGSYPAFYLSSFQAVKVLKGTFRAGRFASVPRKVLVVLQFTVSVTLIIGTVVVFRQIQYAKNRAVGYDRNKLIEVNMNTPELYKHFKVLKSDLQQTGAVYEIGVSAGSITTQSGGTTNISWKGKSQQGKPLLMANLVSHEYGKTIGWQILQGRDFSRTFSTDSAAMILNESALKLMGFKEPLNEIVTTNGRAYKVIGVIKDMIKENPFSPVAPSFFIVDSRSVNVILVKLSPDMPTSESLSKVEAVFRKHNPESPFVYSFVDELYGKKFGDEERIGKLALFFTILAALISCLGLFGLASFVAEQRTKEIGVRKVLGASVAHLWALLSKDFVMLVCIALLIGSPIAYYFMNQWVMRYNYRADISWWIFVGAGAGALLITLLTVSFQAIKAALMNPVKSLRSE</sequence>
<dbReference type="AlphaFoldDB" id="A0A4V1ZDW1"/>
<feature type="transmembrane region" description="Helical" evidence="6">
    <location>
        <begin position="797"/>
        <end position="816"/>
    </location>
</feature>
<evidence type="ECO:0000256" key="1">
    <source>
        <dbReference type="ARBA" id="ARBA00004651"/>
    </source>
</evidence>
<comment type="subcellular location">
    <subcellularLocation>
        <location evidence="1">Cell membrane</location>
        <topology evidence="1">Multi-pass membrane protein</topology>
    </subcellularLocation>
</comment>
<evidence type="ECO:0000256" key="3">
    <source>
        <dbReference type="ARBA" id="ARBA00022692"/>
    </source>
</evidence>
<feature type="transmembrane region" description="Helical" evidence="6">
    <location>
        <begin position="497"/>
        <end position="521"/>
    </location>
</feature>
<evidence type="ECO:0000256" key="4">
    <source>
        <dbReference type="ARBA" id="ARBA00022989"/>
    </source>
</evidence>
<keyword evidence="2" id="KW-1003">Cell membrane</keyword>
<evidence type="ECO:0000313" key="10">
    <source>
        <dbReference type="Proteomes" id="UP000293162"/>
    </source>
</evidence>
<comment type="caution">
    <text evidence="9">The sequence shown here is derived from an EMBL/GenBank/DDBJ whole genome shotgun (WGS) entry which is preliminary data.</text>
</comment>
<evidence type="ECO:0000313" key="9">
    <source>
        <dbReference type="EMBL" id="RYU97540.1"/>
    </source>
</evidence>
<dbReference type="InterPro" id="IPR025857">
    <property type="entry name" value="MacB_PCD"/>
</dbReference>
<protein>
    <submittedName>
        <fullName evidence="9">FtsX-like permease family protein</fullName>
    </submittedName>
</protein>
<feature type="transmembrane region" description="Helical" evidence="6">
    <location>
        <begin position="745"/>
        <end position="769"/>
    </location>
</feature>
<dbReference type="PANTHER" id="PTHR30572:SF18">
    <property type="entry name" value="ABC-TYPE MACROLIDE FAMILY EXPORT SYSTEM PERMEASE COMPONENT 2"/>
    <property type="match status" value="1"/>
</dbReference>
<dbReference type="Proteomes" id="UP000293162">
    <property type="component" value="Unassembled WGS sequence"/>
</dbReference>
<evidence type="ECO:0000259" key="7">
    <source>
        <dbReference type="Pfam" id="PF02687"/>
    </source>
</evidence>
<feature type="transmembrane region" description="Helical" evidence="6">
    <location>
        <begin position="98"/>
        <end position="118"/>
    </location>
</feature>
<feature type="transmembrane region" description="Helical" evidence="6">
    <location>
        <begin position="452"/>
        <end position="476"/>
    </location>
</feature>
<accession>A0A4V1ZDW1</accession>
<feature type="transmembrane region" description="Helical" evidence="6">
    <location>
        <begin position="359"/>
        <end position="381"/>
    </location>
</feature>
<keyword evidence="5 6" id="KW-0472">Membrane</keyword>
<dbReference type="InterPro" id="IPR047699">
    <property type="entry name" value="Permease_put_prefix"/>
</dbReference>
<feature type="domain" description="ABC3 transporter permease C-terminal" evidence="7">
    <location>
        <begin position="365"/>
        <end position="478"/>
    </location>
</feature>
<proteinExistence type="predicted"/>
<evidence type="ECO:0000256" key="5">
    <source>
        <dbReference type="ARBA" id="ARBA00023136"/>
    </source>
</evidence>
<dbReference type="NCBIfam" id="NF038404">
    <property type="entry name" value="perm_prefix_2"/>
    <property type="match status" value="1"/>
</dbReference>
<evidence type="ECO:0000256" key="2">
    <source>
        <dbReference type="ARBA" id="ARBA00022475"/>
    </source>
</evidence>
<reference evidence="9 10" key="1">
    <citation type="submission" date="2019-02" db="EMBL/GenBank/DDBJ databases">
        <title>Bacterial novel species Emticicia sp. 17J42-9 isolated from soil.</title>
        <authorList>
            <person name="Jung H.-Y."/>
        </authorList>
    </citation>
    <scope>NUCLEOTIDE SEQUENCE [LARGE SCALE GENOMIC DNA]</scope>
    <source>
        <strain evidence="9 10">17J42-9</strain>
    </source>
</reference>
<dbReference type="Pfam" id="PF02687">
    <property type="entry name" value="FtsX"/>
    <property type="match status" value="2"/>
</dbReference>
<dbReference type="EMBL" id="SEWF01000002">
    <property type="protein sequence ID" value="RYU97540.1"/>
    <property type="molecule type" value="Genomic_DNA"/>
</dbReference>
<evidence type="ECO:0000256" key="6">
    <source>
        <dbReference type="SAM" id="Phobius"/>
    </source>
</evidence>
<feature type="transmembrane region" description="Helical" evidence="6">
    <location>
        <begin position="415"/>
        <end position="440"/>
    </location>
</feature>
<organism evidence="9 10">
    <name type="scientific">Emticicia agri</name>
    <dbReference type="NCBI Taxonomy" id="2492393"/>
    <lineage>
        <taxon>Bacteria</taxon>
        <taxon>Pseudomonadati</taxon>
        <taxon>Bacteroidota</taxon>
        <taxon>Cytophagia</taxon>
        <taxon>Cytophagales</taxon>
        <taxon>Leadbetterellaceae</taxon>
        <taxon>Emticicia</taxon>
    </lineage>
</organism>
<dbReference type="GO" id="GO:0005886">
    <property type="term" value="C:plasma membrane"/>
    <property type="evidence" value="ECO:0007669"/>
    <property type="project" value="UniProtKB-SubCell"/>
</dbReference>
<dbReference type="OrthoDB" id="5933722at2"/>
<feature type="domain" description="MacB-like periplasmic core" evidence="8">
    <location>
        <begin position="97"/>
        <end position="318"/>
    </location>
</feature>
<dbReference type="GO" id="GO:0022857">
    <property type="term" value="F:transmembrane transporter activity"/>
    <property type="evidence" value="ECO:0007669"/>
    <property type="project" value="TreeGrafter"/>
</dbReference>